<feature type="region of interest" description="Disordered" evidence="1">
    <location>
        <begin position="1"/>
        <end position="217"/>
    </location>
</feature>
<feature type="region of interest" description="Disordered" evidence="1">
    <location>
        <begin position="457"/>
        <end position="511"/>
    </location>
</feature>
<feature type="compositionally biased region" description="Basic residues" evidence="1">
    <location>
        <begin position="107"/>
        <end position="116"/>
    </location>
</feature>
<evidence type="ECO:0000256" key="1">
    <source>
        <dbReference type="SAM" id="MobiDB-lite"/>
    </source>
</evidence>
<feature type="compositionally biased region" description="Basic and acidic residues" evidence="1">
    <location>
        <begin position="140"/>
        <end position="149"/>
    </location>
</feature>
<feature type="compositionally biased region" description="Pro residues" evidence="1">
    <location>
        <begin position="498"/>
        <end position="511"/>
    </location>
</feature>
<feature type="compositionally biased region" description="Basic residues" evidence="1">
    <location>
        <begin position="18"/>
        <end position="27"/>
    </location>
</feature>
<proteinExistence type="predicted"/>
<feature type="compositionally biased region" description="Basic and acidic residues" evidence="1">
    <location>
        <begin position="28"/>
        <end position="42"/>
    </location>
</feature>
<gene>
    <name evidence="2" type="ORF">NESM_000383400</name>
</gene>
<evidence type="ECO:0000313" key="2">
    <source>
        <dbReference type="EMBL" id="KAK7194645.1"/>
    </source>
</evidence>
<comment type="caution">
    <text evidence="2">The sequence shown here is derived from an EMBL/GenBank/DDBJ whole genome shotgun (WGS) entry which is preliminary data.</text>
</comment>
<dbReference type="Proteomes" id="UP001430356">
    <property type="component" value="Unassembled WGS sequence"/>
</dbReference>
<protein>
    <submittedName>
        <fullName evidence="2">Uncharacterized protein</fullName>
    </submittedName>
</protein>
<dbReference type="AlphaFoldDB" id="A0AAW0ENZ3"/>
<accession>A0AAW0ENZ3</accession>
<organism evidence="2 3">
    <name type="scientific">Novymonas esmeraldas</name>
    <dbReference type="NCBI Taxonomy" id="1808958"/>
    <lineage>
        <taxon>Eukaryota</taxon>
        <taxon>Discoba</taxon>
        <taxon>Euglenozoa</taxon>
        <taxon>Kinetoplastea</taxon>
        <taxon>Metakinetoplastina</taxon>
        <taxon>Trypanosomatida</taxon>
        <taxon>Trypanosomatidae</taxon>
        <taxon>Novymonas</taxon>
    </lineage>
</organism>
<feature type="compositionally biased region" description="Basic and acidic residues" evidence="1">
    <location>
        <begin position="79"/>
        <end position="106"/>
    </location>
</feature>
<sequence>MGRRTDNGDGGGGAASSTHRHRSHRSDRHRDADHTDSRGDRDRHRRRDGNDADGGVAMDDSRRRHHRSHTHHHHRRHRSSVERRRDDDDDGGGDKDVDAARPDRTTRSHRRPRRERGHSSDEDAEDTRGARSNGGRHRRDAREDDGGRRERGRKHRRDDRLSDVDDDEDGGGGGGEDEGNKNTGVRADRPQREAGSGPRQYVAAGSDAVDWSSRRGRQRMPGLAYDVDQQKRFLGFLDRRDASDGRGVTAAAAMEFTIGADGLVEMPPPPRLVRRSARTRSDGEGASRGGAGTQQSQQQRRPPHHAPATGHSNRTNRSRNDAGDDDDDECVSVASHESLYSNPAMAHLGVLPDVIPPSNLYRVALYGVDLALAPTHLRSMVAQLLGGGAAPWRVRRPAREMLNAAQAQQQQQELAYRCEFASAVAPPGAVLADAPTHVGGAEHLTTASAAGVLSGESEDAGVLGNDGGHGSGVLPDGADGLAANEAADGVLPDASTPHVPPPLPPPPPPPPPPVFYLPGLHDVNGPGGMVVLEFTEQTHAFRTVQLLNGAYINGRRVAASV</sequence>
<feature type="region of interest" description="Disordered" evidence="1">
    <location>
        <begin position="261"/>
        <end position="329"/>
    </location>
</feature>
<evidence type="ECO:0000313" key="3">
    <source>
        <dbReference type="Proteomes" id="UP001430356"/>
    </source>
</evidence>
<dbReference type="EMBL" id="JAECZO010000040">
    <property type="protein sequence ID" value="KAK7194645.1"/>
    <property type="molecule type" value="Genomic_DNA"/>
</dbReference>
<reference evidence="2 3" key="1">
    <citation type="journal article" date="2021" name="MBio">
        <title>A New Model Trypanosomatid, Novymonas esmeraldas: Genomic Perception of Its 'Candidatus Pandoraea novymonadis' Endosymbiont.</title>
        <authorList>
            <person name="Zakharova A."/>
            <person name="Saura A."/>
            <person name="Butenko A."/>
            <person name="Podesvova L."/>
            <person name="Warmusova S."/>
            <person name="Kostygov A.Y."/>
            <person name="Nenarokova A."/>
            <person name="Lukes J."/>
            <person name="Opperdoes F.R."/>
            <person name="Yurchenko V."/>
        </authorList>
    </citation>
    <scope>NUCLEOTIDE SEQUENCE [LARGE SCALE GENOMIC DNA]</scope>
    <source>
        <strain evidence="2 3">E262AT.01</strain>
    </source>
</reference>
<name>A0AAW0ENZ3_9TRYP</name>
<keyword evidence="3" id="KW-1185">Reference proteome</keyword>
<feature type="compositionally biased region" description="Basic and acidic residues" evidence="1">
    <location>
        <begin position="117"/>
        <end position="129"/>
    </location>
</feature>
<feature type="compositionally biased region" description="Basic residues" evidence="1">
    <location>
        <begin position="63"/>
        <end position="78"/>
    </location>
</feature>